<evidence type="ECO:0000256" key="10">
    <source>
        <dbReference type="PROSITE-ProRule" id="PRU01360"/>
    </source>
</evidence>
<dbReference type="InterPro" id="IPR036942">
    <property type="entry name" value="Beta-barrel_TonB_sf"/>
</dbReference>
<proteinExistence type="inferred from homology"/>
<evidence type="ECO:0000259" key="13">
    <source>
        <dbReference type="Pfam" id="PF07715"/>
    </source>
</evidence>
<evidence type="ECO:0000256" key="8">
    <source>
        <dbReference type="ARBA" id="ARBA00023170"/>
    </source>
</evidence>
<evidence type="ECO:0000256" key="11">
    <source>
        <dbReference type="RuleBase" id="RU003357"/>
    </source>
</evidence>
<keyword evidence="9 10" id="KW-0998">Cell outer membrane</keyword>
<dbReference type="KEGG" id="stim:H1B31_11120"/>
<dbReference type="SUPFAM" id="SSF56935">
    <property type="entry name" value="Porins"/>
    <property type="match status" value="1"/>
</dbReference>
<evidence type="ECO:0000256" key="4">
    <source>
        <dbReference type="ARBA" id="ARBA00022692"/>
    </source>
</evidence>
<dbReference type="InterPro" id="IPR037066">
    <property type="entry name" value="Plug_dom_sf"/>
</dbReference>
<name>A0A7G7VN34_9FIRM</name>
<keyword evidence="6 11" id="KW-0798">TonB box</keyword>
<dbReference type="Pfam" id="PF00593">
    <property type="entry name" value="TonB_dep_Rec_b-barrel"/>
    <property type="match status" value="1"/>
</dbReference>
<feature type="domain" description="TonB-dependent receptor-like beta-barrel" evidence="12">
    <location>
        <begin position="337"/>
        <end position="777"/>
    </location>
</feature>
<dbReference type="PANTHER" id="PTHR30069:SF29">
    <property type="entry name" value="HEMOGLOBIN AND HEMOGLOBIN-HAPTOGLOBIN-BINDING PROTEIN 1-RELATED"/>
    <property type="match status" value="1"/>
</dbReference>
<keyword evidence="3 10" id="KW-1134">Transmembrane beta strand</keyword>
<evidence type="ECO:0000259" key="12">
    <source>
        <dbReference type="Pfam" id="PF00593"/>
    </source>
</evidence>
<evidence type="ECO:0000256" key="3">
    <source>
        <dbReference type="ARBA" id="ARBA00022452"/>
    </source>
</evidence>
<dbReference type="Gene3D" id="2.170.130.10">
    <property type="entry name" value="TonB-dependent receptor, plug domain"/>
    <property type="match status" value="1"/>
</dbReference>
<dbReference type="Gene3D" id="2.40.170.20">
    <property type="entry name" value="TonB-dependent receptor, beta-barrel domain"/>
    <property type="match status" value="1"/>
</dbReference>
<evidence type="ECO:0000256" key="5">
    <source>
        <dbReference type="ARBA" id="ARBA00022729"/>
    </source>
</evidence>
<organism evidence="14 15">
    <name type="scientific">Selenomonas timonae</name>
    <dbReference type="NCBI Taxonomy" id="2754044"/>
    <lineage>
        <taxon>Bacteria</taxon>
        <taxon>Bacillati</taxon>
        <taxon>Bacillota</taxon>
        <taxon>Negativicutes</taxon>
        <taxon>Selenomonadales</taxon>
        <taxon>Selenomonadaceae</taxon>
        <taxon>Selenomonas</taxon>
    </lineage>
</organism>
<dbReference type="GO" id="GO:0015344">
    <property type="term" value="F:siderophore uptake transmembrane transporter activity"/>
    <property type="evidence" value="ECO:0007669"/>
    <property type="project" value="TreeGrafter"/>
</dbReference>
<evidence type="ECO:0000256" key="9">
    <source>
        <dbReference type="ARBA" id="ARBA00023237"/>
    </source>
</evidence>
<protein>
    <submittedName>
        <fullName evidence="14">TonB-dependent receptor</fullName>
    </submittedName>
</protein>
<evidence type="ECO:0000256" key="2">
    <source>
        <dbReference type="ARBA" id="ARBA00022448"/>
    </source>
</evidence>
<dbReference type="Pfam" id="PF07715">
    <property type="entry name" value="Plug"/>
    <property type="match status" value="1"/>
</dbReference>
<keyword evidence="15" id="KW-1185">Reference proteome</keyword>
<dbReference type="CDD" id="cd01347">
    <property type="entry name" value="ligand_gated_channel"/>
    <property type="match status" value="1"/>
</dbReference>
<feature type="domain" description="TonB-dependent receptor plug" evidence="13">
    <location>
        <begin position="62"/>
        <end position="184"/>
    </location>
</feature>
<dbReference type="PROSITE" id="PS52016">
    <property type="entry name" value="TONB_DEPENDENT_REC_3"/>
    <property type="match status" value="1"/>
</dbReference>
<dbReference type="InterPro" id="IPR039426">
    <property type="entry name" value="TonB-dep_rcpt-like"/>
</dbReference>
<evidence type="ECO:0000256" key="6">
    <source>
        <dbReference type="ARBA" id="ARBA00023077"/>
    </source>
</evidence>
<evidence type="ECO:0000256" key="7">
    <source>
        <dbReference type="ARBA" id="ARBA00023136"/>
    </source>
</evidence>
<dbReference type="Proteomes" id="UP000515480">
    <property type="component" value="Chromosome"/>
</dbReference>
<dbReference type="InterPro" id="IPR000531">
    <property type="entry name" value="Beta-barrel_TonB"/>
</dbReference>
<comment type="similarity">
    <text evidence="10 11">Belongs to the TonB-dependent receptor family.</text>
</comment>
<dbReference type="EMBL" id="CP060204">
    <property type="protein sequence ID" value="QNH55527.1"/>
    <property type="molecule type" value="Genomic_DNA"/>
</dbReference>
<keyword evidence="2 10" id="KW-0813">Transport</keyword>
<dbReference type="AlphaFoldDB" id="A0A7G7VN34"/>
<dbReference type="GO" id="GO:0009279">
    <property type="term" value="C:cell outer membrane"/>
    <property type="evidence" value="ECO:0007669"/>
    <property type="project" value="UniProtKB-SubCell"/>
</dbReference>
<accession>A0A7G7VN34</accession>
<dbReference type="GO" id="GO:0044718">
    <property type="term" value="P:siderophore transmembrane transport"/>
    <property type="evidence" value="ECO:0007669"/>
    <property type="project" value="TreeGrafter"/>
</dbReference>
<gene>
    <name evidence="14" type="ORF">H1B31_11120</name>
</gene>
<keyword evidence="4 10" id="KW-0812">Transmembrane</keyword>
<evidence type="ECO:0000313" key="14">
    <source>
        <dbReference type="EMBL" id="QNH55527.1"/>
    </source>
</evidence>
<keyword evidence="7 10" id="KW-0472">Membrane</keyword>
<sequence>MTDFLRQLDCLHLKFVIVLSVCCHFDLSFSSLTLSKILAEKLSTLFIQHHNDTVTEQSYYRTGGDVKVITREEIEKRHYTDVTEAIKRIPGVTFQNPGYRGGEYGYVAYNNGVLINGDSRVIILVDGRRVDNAASQRISGSSRRGTKSTGVNLDQVTNMENIEKIEVIKGPGASAYGPDATGGVINIITRKGGYSTVGTIDLASGSWNKHNYSFSYSGSLDHDNSLHYFVSMNRTMSGDTEFKDGQTGDVIRLPGSRYREDGANIRIDKDFDKKHSLRLWYNHKSGRDGYPVATPSAKYWNERDWYRILFEIVVGRYDSNHKLTEKGQWWTDQRQPGYHNVYLTRYMYDISNDFNNNDWDLVYTFNKDKGMESFVRAYYQNHIYRGRAAFQFSKFGGGGGNGAGVGYDEYNNTFPTGTTYEQMYAWMKEHLAPFPGGDKKAMDEWVAKTGGVSPVTDWHREENNGIELQYAKSLGKHDVIADFNYDKAKNYTWRNRRAGDYSVTHLSRDTITGYVQDKIHVSDKWDVTPALRYSHYSSFENTNSSDTQQGKGKTSALTYALNTQYMFDDTMSMYFGWTRIFRPLREGDYSTANGEYPNMLEDEEGHVMTIGLQKLLGNKTSIGVNYNWTDMTNAVATLPIWSTRLNDFAATAVNAREKKTAFNITLDHQFNPHVTLSASYDHMYDKWSAKDGMRIDPNWGYVSADDINVQINRLRPANHYALNLSYENRKLYTGLLANWYTGNNTSAFTSRQFLLLDWNINYQVAKDFNVYMVVSNLTNQSYETTYNARNGIGSAAMPGRSFVIGAKYTF</sequence>
<dbReference type="InterPro" id="IPR012910">
    <property type="entry name" value="Plug_dom"/>
</dbReference>
<evidence type="ECO:0000313" key="15">
    <source>
        <dbReference type="Proteomes" id="UP000515480"/>
    </source>
</evidence>
<dbReference type="PANTHER" id="PTHR30069">
    <property type="entry name" value="TONB-DEPENDENT OUTER MEMBRANE RECEPTOR"/>
    <property type="match status" value="1"/>
</dbReference>
<comment type="subcellular location">
    <subcellularLocation>
        <location evidence="1 10">Cell outer membrane</location>
        <topology evidence="1 10">Multi-pass membrane protein</topology>
    </subcellularLocation>
</comment>
<keyword evidence="8 14" id="KW-0675">Receptor</keyword>
<reference evidence="14 15" key="1">
    <citation type="submission" date="2020-07" db="EMBL/GenBank/DDBJ databases">
        <title>Complete genome and description of Selenomonas timonensis sp. nov., a new bacterium isolated from a gingivitis subject.</title>
        <authorList>
            <person name="Antezack A."/>
        </authorList>
    </citation>
    <scope>NUCLEOTIDE SEQUENCE [LARGE SCALE GENOMIC DNA]</scope>
    <source>
        <strain evidence="14 15">Marseille-Q3039</strain>
    </source>
</reference>
<keyword evidence="5" id="KW-0732">Signal</keyword>
<evidence type="ECO:0000256" key="1">
    <source>
        <dbReference type="ARBA" id="ARBA00004571"/>
    </source>
</evidence>